<organism evidence="1 2">
    <name type="scientific">Niallia oryzisoli</name>
    <dbReference type="NCBI Taxonomy" id="1737571"/>
    <lineage>
        <taxon>Bacteria</taxon>
        <taxon>Bacillati</taxon>
        <taxon>Bacillota</taxon>
        <taxon>Bacilli</taxon>
        <taxon>Bacillales</taxon>
        <taxon>Bacillaceae</taxon>
        <taxon>Niallia</taxon>
    </lineage>
</organism>
<dbReference type="EMBL" id="CP137640">
    <property type="protein sequence ID" value="WVX79514.1"/>
    <property type="molecule type" value="Genomic_DNA"/>
</dbReference>
<gene>
    <name evidence="1" type="ORF">R4Z09_19755</name>
</gene>
<reference evidence="1 2" key="1">
    <citation type="submission" date="2023-10" db="EMBL/GenBank/DDBJ databases">
        <title>Niallia locisalis sp.nov. isolated from a salt pond sample.</title>
        <authorList>
            <person name="Li X.-J."/>
            <person name="Dong L."/>
        </authorList>
    </citation>
    <scope>NUCLEOTIDE SEQUENCE [LARGE SCALE GENOMIC DNA]</scope>
    <source>
        <strain evidence="1 2">DSM 29761</strain>
    </source>
</reference>
<dbReference type="RefSeq" id="WP_338448448.1">
    <property type="nucleotide sequence ID" value="NZ_CP137640.1"/>
</dbReference>
<evidence type="ECO:0000313" key="1">
    <source>
        <dbReference type="EMBL" id="WVX79514.1"/>
    </source>
</evidence>
<proteinExistence type="predicted"/>
<sequence>MFTNLSQKCSWKKMIVSFVMVFVALVAFVFSFGKPSYADTYYQETWFATEDGRWDKTIKTTSTDNDVRVKFGKLWKVNKSTGYTIFYASDYLPLEGRLCNAYTGACTQYKSFNGNDFGAISFTDMKPGTFYLDVRDWESGYTYQGYVSASVK</sequence>
<protein>
    <submittedName>
        <fullName evidence="1">Uncharacterized protein</fullName>
    </submittedName>
</protein>
<dbReference type="Proteomes" id="UP001357223">
    <property type="component" value="Chromosome"/>
</dbReference>
<evidence type="ECO:0000313" key="2">
    <source>
        <dbReference type="Proteomes" id="UP001357223"/>
    </source>
</evidence>
<name>A0ABZ2C7G9_9BACI</name>
<accession>A0ABZ2C7G9</accession>
<keyword evidence="2" id="KW-1185">Reference proteome</keyword>